<dbReference type="EMBL" id="KB445555">
    <property type="protein sequence ID" value="EMC96658.1"/>
    <property type="molecule type" value="Genomic_DNA"/>
</dbReference>
<keyword evidence="2" id="KW-1185">Reference proteome</keyword>
<dbReference type="KEGG" id="bcom:BAUCODRAFT_485093"/>
<protein>
    <submittedName>
        <fullName evidence="1">Uncharacterized protein</fullName>
    </submittedName>
</protein>
<dbReference type="AlphaFoldDB" id="M2MYI7"/>
<accession>M2MYI7</accession>
<dbReference type="HOGENOM" id="CLU_2512282_0_0_1"/>
<reference evidence="1 2" key="1">
    <citation type="journal article" date="2012" name="PLoS Pathog.">
        <title>Diverse lifestyles and strategies of plant pathogenesis encoded in the genomes of eighteen Dothideomycetes fungi.</title>
        <authorList>
            <person name="Ohm R.A."/>
            <person name="Feau N."/>
            <person name="Henrissat B."/>
            <person name="Schoch C.L."/>
            <person name="Horwitz B.A."/>
            <person name="Barry K.W."/>
            <person name="Condon B.J."/>
            <person name="Copeland A.C."/>
            <person name="Dhillon B."/>
            <person name="Glaser F."/>
            <person name="Hesse C.N."/>
            <person name="Kosti I."/>
            <person name="LaButti K."/>
            <person name="Lindquist E.A."/>
            <person name="Lucas S."/>
            <person name="Salamov A.A."/>
            <person name="Bradshaw R.E."/>
            <person name="Ciuffetti L."/>
            <person name="Hamelin R.C."/>
            <person name="Kema G.H.J."/>
            <person name="Lawrence C."/>
            <person name="Scott J.A."/>
            <person name="Spatafora J.W."/>
            <person name="Turgeon B.G."/>
            <person name="de Wit P.J.G.M."/>
            <person name="Zhong S."/>
            <person name="Goodwin S.B."/>
            <person name="Grigoriev I.V."/>
        </authorList>
    </citation>
    <scope>NUCLEOTIDE SEQUENCE [LARGE SCALE GENOMIC DNA]</scope>
    <source>
        <strain evidence="1 2">UAMH 10762</strain>
    </source>
</reference>
<dbReference type="Proteomes" id="UP000011761">
    <property type="component" value="Unassembled WGS sequence"/>
</dbReference>
<dbReference type="RefSeq" id="XP_007676623.1">
    <property type="nucleotide sequence ID" value="XM_007678433.1"/>
</dbReference>
<gene>
    <name evidence="1" type="ORF">BAUCODRAFT_485093</name>
</gene>
<dbReference type="GeneID" id="19114800"/>
<proteinExistence type="predicted"/>
<organism evidence="1 2">
    <name type="scientific">Baudoinia panamericana (strain UAMH 10762)</name>
    <name type="common">Angels' share fungus</name>
    <name type="synonym">Baudoinia compniacensis (strain UAMH 10762)</name>
    <dbReference type="NCBI Taxonomy" id="717646"/>
    <lineage>
        <taxon>Eukaryota</taxon>
        <taxon>Fungi</taxon>
        <taxon>Dikarya</taxon>
        <taxon>Ascomycota</taxon>
        <taxon>Pezizomycotina</taxon>
        <taxon>Dothideomycetes</taxon>
        <taxon>Dothideomycetidae</taxon>
        <taxon>Mycosphaerellales</taxon>
        <taxon>Teratosphaeriaceae</taxon>
        <taxon>Baudoinia</taxon>
    </lineage>
</organism>
<evidence type="ECO:0000313" key="1">
    <source>
        <dbReference type="EMBL" id="EMC96658.1"/>
    </source>
</evidence>
<name>M2MYI7_BAUPA</name>
<sequence>MNALSWRLNGDEMNIRRLKAAQEQERRLPTYKPQAIAQSGISSSIPFPRRKRSIQPLVTHTHTRPQSSFVKKLLAWTFAQGILFR</sequence>
<evidence type="ECO:0000313" key="2">
    <source>
        <dbReference type="Proteomes" id="UP000011761"/>
    </source>
</evidence>